<feature type="compositionally biased region" description="Polar residues" evidence="1">
    <location>
        <begin position="350"/>
        <end position="359"/>
    </location>
</feature>
<gene>
    <name evidence="4" type="primary">20194460</name>
    <name evidence="3" type="ORF">HELRODRAFT_100627</name>
</gene>
<dbReference type="PANTHER" id="PTHR12785:SF6">
    <property type="entry name" value="SPLICING FACTOR 3B SUBUNIT 2"/>
    <property type="match status" value="1"/>
</dbReference>
<feature type="compositionally biased region" description="Basic and acidic residues" evidence="1">
    <location>
        <begin position="460"/>
        <end position="473"/>
    </location>
</feature>
<evidence type="ECO:0000313" key="3">
    <source>
        <dbReference type="EMBL" id="ESO01355.1"/>
    </source>
</evidence>
<dbReference type="GO" id="GO:0005686">
    <property type="term" value="C:U2 snRNP"/>
    <property type="evidence" value="ECO:0000318"/>
    <property type="project" value="GO_Central"/>
</dbReference>
<dbReference type="OrthoDB" id="10260794at2759"/>
<dbReference type="InParanoid" id="T1ED08"/>
<organism evidence="4 5">
    <name type="scientific">Helobdella robusta</name>
    <name type="common">Californian leech</name>
    <dbReference type="NCBI Taxonomy" id="6412"/>
    <lineage>
        <taxon>Eukaryota</taxon>
        <taxon>Metazoa</taxon>
        <taxon>Spiralia</taxon>
        <taxon>Lophotrochozoa</taxon>
        <taxon>Annelida</taxon>
        <taxon>Clitellata</taxon>
        <taxon>Hirudinea</taxon>
        <taxon>Rhynchobdellida</taxon>
        <taxon>Glossiphoniidae</taxon>
        <taxon>Helobdella</taxon>
    </lineage>
</organism>
<dbReference type="CTD" id="20194460"/>
<name>T1ED08_HELRO</name>
<evidence type="ECO:0000313" key="4">
    <source>
        <dbReference type="EnsemblMetazoa" id="HelroP100627"/>
    </source>
</evidence>
<dbReference type="KEGG" id="hro:HELRODRAFT_100627"/>
<dbReference type="GeneID" id="20194460"/>
<evidence type="ECO:0000313" key="5">
    <source>
        <dbReference type="Proteomes" id="UP000015101"/>
    </source>
</evidence>
<feature type="region of interest" description="Disordered" evidence="1">
    <location>
        <begin position="1"/>
        <end position="20"/>
    </location>
</feature>
<feature type="region of interest" description="Disordered" evidence="1">
    <location>
        <begin position="458"/>
        <end position="501"/>
    </location>
</feature>
<dbReference type="GO" id="GO:0005689">
    <property type="term" value="C:U12-type spliceosomal complex"/>
    <property type="evidence" value="ECO:0000318"/>
    <property type="project" value="GO_Central"/>
</dbReference>
<dbReference type="EMBL" id="KB096785">
    <property type="protein sequence ID" value="ESO01355.1"/>
    <property type="molecule type" value="Genomic_DNA"/>
</dbReference>
<feature type="compositionally biased region" description="Acidic residues" evidence="1">
    <location>
        <begin position="314"/>
        <end position="328"/>
    </location>
</feature>
<reference evidence="3 5" key="2">
    <citation type="journal article" date="2013" name="Nature">
        <title>Insights into bilaterian evolution from three spiralian genomes.</title>
        <authorList>
            <person name="Simakov O."/>
            <person name="Marletaz F."/>
            <person name="Cho S.J."/>
            <person name="Edsinger-Gonzales E."/>
            <person name="Havlak P."/>
            <person name="Hellsten U."/>
            <person name="Kuo D.H."/>
            <person name="Larsson T."/>
            <person name="Lv J."/>
            <person name="Arendt D."/>
            <person name="Savage R."/>
            <person name="Osoegawa K."/>
            <person name="de Jong P."/>
            <person name="Grimwood J."/>
            <person name="Chapman J.A."/>
            <person name="Shapiro H."/>
            <person name="Aerts A."/>
            <person name="Otillar R.P."/>
            <person name="Terry A.Y."/>
            <person name="Boore J.L."/>
            <person name="Grigoriev I.V."/>
            <person name="Lindberg D.R."/>
            <person name="Seaver E.C."/>
            <person name="Weisblat D.A."/>
            <person name="Putnam N.H."/>
            <person name="Rokhsar D.S."/>
        </authorList>
    </citation>
    <scope>NUCLEOTIDE SEQUENCE</scope>
</reference>
<dbReference type="FunCoup" id="T1ED08">
    <property type="interactions" value="2226"/>
</dbReference>
<protein>
    <recommendedName>
        <fullName evidence="2">PSP proline-rich domain-containing protein</fullName>
    </recommendedName>
</protein>
<dbReference type="InterPro" id="IPR007180">
    <property type="entry name" value="DUF382"/>
</dbReference>
<dbReference type="EnsemblMetazoa" id="HelroT100627">
    <property type="protein sequence ID" value="HelroP100627"/>
    <property type="gene ID" value="HelroG100627"/>
</dbReference>
<evidence type="ECO:0000256" key="1">
    <source>
        <dbReference type="SAM" id="MobiDB-lite"/>
    </source>
</evidence>
<dbReference type="STRING" id="6412.T1ED08"/>
<dbReference type="InterPro" id="IPR052584">
    <property type="entry name" value="U2_snRNP_Complex_Component"/>
</dbReference>
<dbReference type="OMA" id="KGEPIGQ"/>
<evidence type="ECO:0000259" key="2">
    <source>
        <dbReference type="SMART" id="SM00581"/>
    </source>
</evidence>
<reference evidence="4" key="3">
    <citation type="submission" date="2015-06" db="UniProtKB">
        <authorList>
            <consortium name="EnsemblMetazoa"/>
        </authorList>
    </citation>
    <scope>IDENTIFICATION</scope>
</reference>
<reference evidence="5" key="1">
    <citation type="submission" date="2012-12" db="EMBL/GenBank/DDBJ databases">
        <authorList>
            <person name="Hellsten U."/>
            <person name="Grimwood J."/>
            <person name="Chapman J.A."/>
            <person name="Shapiro H."/>
            <person name="Aerts A."/>
            <person name="Otillar R.P."/>
            <person name="Terry A.Y."/>
            <person name="Boore J.L."/>
            <person name="Simakov O."/>
            <person name="Marletaz F."/>
            <person name="Cho S.-J."/>
            <person name="Edsinger-Gonzales E."/>
            <person name="Havlak P."/>
            <person name="Kuo D.-H."/>
            <person name="Larsson T."/>
            <person name="Lv J."/>
            <person name="Arendt D."/>
            <person name="Savage R."/>
            <person name="Osoegawa K."/>
            <person name="de Jong P."/>
            <person name="Lindberg D.R."/>
            <person name="Seaver E.C."/>
            <person name="Weisblat D.A."/>
            <person name="Putnam N.H."/>
            <person name="Grigoriev I.V."/>
            <person name="Rokhsar D.S."/>
        </authorList>
    </citation>
    <scope>NUCLEOTIDE SEQUENCE</scope>
</reference>
<proteinExistence type="predicted"/>
<dbReference type="AlphaFoldDB" id="T1ED08"/>
<dbReference type="Pfam" id="PF04037">
    <property type="entry name" value="DUF382"/>
    <property type="match status" value="1"/>
</dbReference>
<dbReference type="Pfam" id="PF04046">
    <property type="entry name" value="PSP"/>
    <property type="match status" value="1"/>
</dbReference>
<dbReference type="RefSeq" id="XP_009020591.1">
    <property type="nucleotide sequence ID" value="XM_009022343.1"/>
</dbReference>
<dbReference type="GO" id="GO:0005684">
    <property type="term" value="C:U2-type spliceosomal complex"/>
    <property type="evidence" value="ECO:0000318"/>
    <property type="project" value="GO_Central"/>
</dbReference>
<dbReference type="GO" id="GO:0000398">
    <property type="term" value="P:mRNA splicing, via spliceosome"/>
    <property type="evidence" value="ECO:0000318"/>
    <property type="project" value="GO_Central"/>
</dbReference>
<keyword evidence="5" id="KW-1185">Reference proteome</keyword>
<dbReference type="SMART" id="SM00581">
    <property type="entry name" value="PSP"/>
    <property type="match status" value="1"/>
</dbReference>
<dbReference type="GO" id="GO:0071013">
    <property type="term" value="C:catalytic step 2 spliceosome"/>
    <property type="evidence" value="ECO:0000318"/>
    <property type="project" value="GO_Central"/>
</dbReference>
<feature type="domain" description="PSP proline-rich" evidence="2">
    <location>
        <begin position="204"/>
        <end position="262"/>
    </location>
</feature>
<dbReference type="InterPro" id="IPR006568">
    <property type="entry name" value="PSP_pro-rich"/>
</dbReference>
<feature type="region of interest" description="Disordered" evidence="1">
    <location>
        <begin position="312"/>
        <end position="359"/>
    </location>
</feature>
<dbReference type="GO" id="GO:0071011">
    <property type="term" value="C:precatalytic spliceosome"/>
    <property type="evidence" value="ECO:0000318"/>
    <property type="project" value="GO_Central"/>
</dbReference>
<sequence length="501" mass="56359">MVEGSKGGASQTDDLLDKNKNIKKLDDVPIKARGFLEDDEEVEKNQEEKPKMSKKKLKKLNRLTVAELKQLVSRPDVVEMHDVTSRDPKLLVSLKAARNTVPVPRHWCFKRKYLQGKRGFEKPPFELPHFIKATGIMEMRQALQEKEDQKTLKSKMRERVRPKMGKIDIDYQKLHDAFFKWQTKPRLTIHGDIYYEGKEFEARLKEKKPGNLSDELRTALGMPIGPNADKYPPPWLIAMQRYGPPPSYPSLKIPGLNAPIPDGTSFGYHAGGWGKPPVDETGKPLYGDVFGPSINEPNIPTKEDEINKNFWGEMESESEDEEEEEEEEKEGRDEQDVLSGLVTPGETGLATPSGTTSVMTLGMETPESIELRKKRIEDAMDQGGDTPNLYTILPERRVGAGGGMMGSTHVYDIPTPIPAVGKKGSGEGVEVVLEPEELDLDMAAMKAKYDQTLREQASLSKEDLSDMVAEHQAKQQKKRKKAQTSQDNSAVKSKKLKEFKF</sequence>
<dbReference type="eggNOG" id="KOG2330">
    <property type="taxonomic scope" value="Eukaryota"/>
</dbReference>
<dbReference type="HOGENOM" id="CLU_014435_1_0_1"/>
<accession>T1ED08</accession>
<dbReference type="PANTHER" id="PTHR12785">
    <property type="entry name" value="SPLICING FACTOR 3B"/>
    <property type="match status" value="1"/>
</dbReference>
<dbReference type="EMBL" id="AMQM01005079">
    <property type="status" value="NOT_ANNOTATED_CDS"/>
    <property type="molecule type" value="Genomic_DNA"/>
</dbReference>
<dbReference type="Proteomes" id="UP000015101">
    <property type="component" value="Unassembled WGS sequence"/>
</dbReference>